<dbReference type="PANTHER" id="PTHR48182:SF2">
    <property type="entry name" value="PROTEIN SERAC1"/>
    <property type="match status" value="1"/>
</dbReference>
<dbReference type="GO" id="GO:0005739">
    <property type="term" value="C:mitochondrion"/>
    <property type="evidence" value="ECO:0007669"/>
    <property type="project" value="UniProtKB-SubCell"/>
</dbReference>
<dbReference type="PANTHER" id="PTHR48182">
    <property type="entry name" value="PROTEIN SERAC1"/>
    <property type="match status" value="1"/>
</dbReference>
<proteinExistence type="predicted"/>
<gene>
    <name evidence="7" type="ORF">OCU04_004525</name>
</gene>
<evidence type="ECO:0000256" key="1">
    <source>
        <dbReference type="ARBA" id="ARBA00004173"/>
    </source>
</evidence>
<dbReference type="OrthoDB" id="427518at2759"/>
<keyword evidence="4" id="KW-0256">Endoplasmic reticulum</keyword>
<comment type="subcellular location">
    <subcellularLocation>
        <location evidence="2">Endoplasmic reticulum</location>
    </subcellularLocation>
    <subcellularLocation>
        <location evidence="3">Membrane</location>
    </subcellularLocation>
    <subcellularLocation>
        <location evidence="1">Mitochondrion</location>
    </subcellularLocation>
</comment>
<dbReference type="InterPro" id="IPR052374">
    <property type="entry name" value="SERAC1"/>
</dbReference>
<name>A0A9X0DKQ1_9HELO</name>
<protein>
    <submittedName>
        <fullName evidence="7">Uncharacterized protein</fullName>
    </submittedName>
</protein>
<evidence type="ECO:0000256" key="2">
    <source>
        <dbReference type="ARBA" id="ARBA00004240"/>
    </source>
</evidence>
<evidence type="ECO:0000256" key="4">
    <source>
        <dbReference type="ARBA" id="ARBA00022824"/>
    </source>
</evidence>
<keyword evidence="5" id="KW-0496">Mitochondrion</keyword>
<evidence type="ECO:0000256" key="3">
    <source>
        <dbReference type="ARBA" id="ARBA00004370"/>
    </source>
</evidence>
<dbReference type="GO" id="GO:0005783">
    <property type="term" value="C:endoplasmic reticulum"/>
    <property type="evidence" value="ECO:0007669"/>
    <property type="project" value="UniProtKB-SubCell"/>
</dbReference>
<dbReference type="GO" id="GO:0016020">
    <property type="term" value="C:membrane"/>
    <property type="evidence" value="ECO:0007669"/>
    <property type="project" value="UniProtKB-SubCell"/>
</dbReference>
<dbReference type="AlphaFoldDB" id="A0A9X0DKQ1"/>
<dbReference type="EMBL" id="JAPEIS010000004">
    <property type="protein sequence ID" value="KAJ8067156.1"/>
    <property type="molecule type" value="Genomic_DNA"/>
</dbReference>
<accession>A0A9X0DKQ1</accession>
<keyword evidence="8" id="KW-1185">Reference proteome</keyword>
<keyword evidence="6" id="KW-0472">Membrane</keyword>
<reference evidence="7" key="1">
    <citation type="submission" date="2022-11" db="EMBL/GenBank/DDBJ databases">
        <title>Genome Resource of Sclerotinia nivalis Strain SnTB1, a Plant Pathogen Isolated from American Ginseng.</title>
        <authorList>
            <person name="Fan S."/>
        </authorList>
    </citation>
    <scope>NUCLEOTIDE SEQUENCE</scope>
    <source>
        <strain evidence="7">SnTB1</strain>
    </source>
</reference>
<dbReference type="Proteomes" id="UP001152300">
    <property type="component" value="Unassembled WGS sequence"/>
</dbReference>
<dbReference type="InterPro" id="IPR029058">
    <property type="entry name" value="AB_hydrolase_fold"/>
</dbReference>
<evidence type="ECO:0000256" key="6">
    <source>
        <dbReference type="ARBA" id="ARBA00023136"/>
    </source>
</evidence>
<evidence type="ECO:0000256" key="5">
    <source>
        <dbReference type="ARBA" id="ARBA00023128"/>
    </source>
</evidence>
<evidence type="ECO:0000313" key="7">
    <source>
        <dbReference type="EMBL" id="KAJ8067156.1"/>
    </source>
</evidence>
<dbReference type="Gene3D" id="3.40.50.1820">
    <property type="entry name" value="alpha/beta hydrolase"/>
    <property type="match status" value="1"/>
</dbReference>
<evidence type="ECO:0000313" key="8">
    <source>
        <dbReference type="Proteomes" id="UP001152300"/>
    </source>
</evidence>
<comment type="caution">
    <text evidence="7">The sequence shown here is derived from an EMBL/GenBank/DDBJ whole genome shotgun (WGS) entry which is preliminary data.</text>
</comment>
<organism evidence="7 8">
    <name type="scientific">Sclerotinia nivalis</name>
    <dbReference type="NCBI Taxonomy" id="352851"/>
    <lineage>
        <taxon>Eukaryota</taxon>
        <taxon>Fungi</taxon>
        <taxon>Dikarya</taxon>
        <taxon>Ascomycota</taxon>
        <taxon>Pezizomycotina</taxon>
        <taxon>Leotiomycetes</taxon>
        <taxon>Helotiales</taxon>
        <taxon>Sclerotiniaceae</taxon>
        <taxon>Sclerotinia</taxon>
    </lineage>
</organism>
<sequence length="119" mass="13106">MGGLVAKKAYIIGKSDQQYADIIAKVFAMVFLATPHKGSGSAQTLNNIMRAVPGFSTKGYVAELENNSSSLQDINEQFRNICGELELVSFYETLKTSLPGTKKIVSIWHSSFVFIEIVR</sequence>